<evidence type="ECO:0000313" key="1">
    <source>
        <dbReference type="EMBL" id="KLV04677.1"/>
    </source>
</evidence>
<protein>
    <submittedName>
        <fullName evidence="1">Uncharacterized protein</fullName>
    </submittedName>
</protein>
<dbReference type="Proteomes" id="UP000036097">
    <property type="component" value="Unassembled WGS sequence"/>
</dbReference>
<comment type="caution">
    <text evidence="1">The sequence shown here is derived from an EMBL/GenBank/DDBJ whole genome shotgun (WGS) entry which is preliminary data.</text>
</comment>
<dbReference type="PATRIC" id="fig|1195763.3.peg.3045"/>
<sequence length="129" mass="15139">MTSPDNTALYNSYFKAKDRFLAYRGPSIGFEPDIIYDFIHSGINLASSHEQEAEHENWLLCELFLRQVYFALLDAIEDPTRSMIFRRVSLDSIYTPLIYLKRFYDQFDYGAQHFASLQQQLQRVQTPLG</sequence>
<evidence type="ECO:0000313" key="2">
    <source>
        <dbReference type="Proteomes" id="UP000036097"/>
    </source>
</evidence>
<name>A0A0J1JR01_9GAMM</name>
<proteinExistence type="predicted"/>
<reference evidence="1 2" key="1">
    <citation type="submission" date="2015-05" db="EMBL/GenBank/DDBJ databases">
        <title>Photobacterium galathea sp. nov.</title>
        <authorList>
            <person name="Machado H."/>
            <person name="Gram L."/>
        </authorList>
    </citation>
    <scope>NUCLEOTIDE SEQUENCE [LARGE SCALE GENOMIC DNA]</scope>
    <source>
        <strain evidence="1 2">CGMCC 1.12159</strain>
    </source>
</reference>
<dbReference type="STRING" id="1195763.ABT56_14375"/>
<gene>
    <name evidence="1" type="ORF">ABT56_14375</name>
</gene>
<dbReference type="EMBL" id="LDOT01000021">
    <property type="protein sequence ID" value="KLV04677.1"/>
    <property type="molecule type" value="Genomic_DNA"/>
</dbReference>
<dbReference type="AlphaFoldDB" id="A0A0J1JR01"/>
<dbReference type="OrthoDB" id="5893245at2"/>
<accession>A0A0J1JR01</accession>
<organism evidence="1 2">
    <name type="scientific">Photobacterium aquae</name>
    <dbReference type="NCBI Taxonomy" id="1195763"/>
    <lineage>
        <taxon>Bacteria</taxon>
        <taxon>Pseudomonadati</taxon>
        <taxon>Pseudomonadota</taxon>
        <taxon>Gammaproteobacteria</taxon>
        <taxon>Vibrionales</taxon>
        <taxon>Vibrionaceae</taxon>
        <taxon>Photobacterium</taxon>
    </lineage>
</organism>
<keyword evidence="2" id="KW-1185">Reference proteome</keyword>